<reference evidence="2" key="1">
    <citation type="submission" date="2021-06" db="EMBL/GenBank/DDBJ databases">
        <title>Comparative genomics, transcriptomics and evolutionary studies reveal genomic signatures of adaptation to plant cell wall in hemibiotrophic fungi.</title>
        <authorList>
            <consortium name="DOE Joint Genome Institute"/>
            <person name="Baroncelli R."/>
            <person name="Diaz J.F."/>
            <person name="Benocci T."/>
            <person name="Peng M."/>
            <person name="Battaglia E."/>
            <person name="Haridas S."/>
            <person name="Andreopoulos W."/>
            <person name="Labutti K."/>
            <person name="Pangilinan J."/>
            <person name="Floch G.L."/>
            <person name="Makela M.R."/>
            <person name="Henrissat B."/>
            <person name="Grigoriev I.V."/>
            <person name="Crouch J.A."/>
            <person name="De Vries R.P."/>
            <person name="Sukno S.A."/>
            <person name="Thon M.R."/>
        </authorList>
    </citation>
    <scope>NUCLEOTIDE SEQUENCE</scope>
    <source>
        <strain evidence="2">CBS 193.32</strain>
    </source>
</reference>
<dbReference type="Gene3D" id="3.40.50.300">
    <property type="entry name" value="P-loop containing nucleotide triphosphate hydrolases"/>
    <property type="match status" value="1"/>
</dbReference>
<dbReference type="SUPFAM" id="SSF53474">
    <property type="entry name" value="alpha/beta-Hydrolases"/>
    <property type="match status" value="1"/>
</dbReference>
<keyword evidence="3" id="KW-1185">Reference proteome</keyword>
<dbReference type="PANTHER" id="PTHR35205">
    <property type="entry name" value="NB-ARC AND TPR DOMAIN PROTEIN"/>
    <property type="match status" value="1"/>
</dbReference>
<organism evidence="2 3">
    <name type="scientific">Colletotrichum godetiae</name>
    <dbReference type="NCBI Taxonomy" id="1209918"/>
    <lineage>
        <taxon>Eukaryota</taxon>
        <taxon>Fungi</taxon>
        <taxon>Dikarya</taxon>
        <taxon>Ascomycota</taxon>
        <taxon>Pezizomycotina</taxon>
        <taxon>Sordariomycetes</taxon>
        <taxon>Hypocreomycetidae</taxon>
        <taxon>Glomerellales</taxon>
        <taxon>Glomerellaceae</taxon>
        <taxon>Colletotrichum</taxon>
        <taxon>Colletotrichum acutatum species complex</taxon>
    </lineage>
</organism>
<dbReference type="InterPro" id="IPR027417">
    <property type="entry name" value="P-loop_NTPase"/>
</dbReference>
<dbReference type="Pfam" id="PF25000">
    <property type="entry name" value="DUF7779"/>
    <property type="match status" value="1"/>
</dbReference>
<dbReference type="AlphaFoldDB" id="A0AAJ0AQ35"/>
<evidence type="ECO:0000313" key="2">
    <source>
        <dbReference type="EMBL" id="KAK1675751.1"/>
    </source>
</evidence>
<accession>A0AAJ0AQ35</accession>
<dbReference type="SUPFAM" id="SSF52540">
    <property type="entry name" value="P-loop containing nucleoside triphosphate hydrolases"/>
    <property type="match status" value="1"/>
</dbReference>
<sequence length="1150" mass="129249">MSPNRFSVPPKHSLERGSESKIVLLQSPTYWGRRESLLMATFAVPKAGTVARSDAKLRIILVPGVGTSPPVEKWGFLNGVWSEELSIDDNHIDVSGHYPTVSDETRFNVKQLIDTGNDLSRVLEKLAMENPIPIIFVTHSLGGIAVKRALSQPSARRANAIGLVAGIVFIGCPHGIDSSHRETLKNNCSFLLQQCLQGRSIKKFLELRNWEEEILEVNNIFSSRGFRFPILSIYEGRPTIKKSFIHNKQQTIINSQLARTEAAFEKLVGIDADHFEACYLLECGTPNREIWAWLRQTIKQVIQRASAHETTSGLHFPASTISQSAGSSIVAEQKSSIYALKQAFGTTSLEDDSLAQVSLPTPDPSSMESIFRGFSRSSDELALPCHMTEQLSLNRDFLGRVEVMNKIDDALLPASRTGNSAIQGQTPVIATVFGVAGLGKTQLASQYVFTHKTKFDAIFWICAESAEKLELDFCKIATRIRLVPENGPHNPTSTKELIHSWLAKPTWTVGGKDDQAVSPEWLLIFDNADDPQILDDYINIDGPGSILVTSRNPLVRDLPGSVVPIQLPPFSEEESLEFLKKTSKGLIKSAKDHEDGRQLHHQLDGLPLALAQMAGIAKQQFLSVSVLKRRLDDHTDRGNLFEAHTNKNTRGNLSSLFTIDGLGVEPQLLAAIISCFHPDHIEEAIFDHLFSDEISEALFSITRNDYFRARATLLQASIIRENDDGTTTHLSMHRVPQQVIRANLSKNPEQLAKVFSIAVRLIRKTWPMLLFEQRHARRQGPVPREVLSDHVNSLRYMYETEKSLLMPQIGSFEETEFHFGTILQEAAWWLYERGNFLKARETAAKILLLCEKYEGVERWLDLSALVYDVMGCVANGTNRPEESEKFNSKQLIIRKEISAKTGEQNFQLGYAFNQMGCSLMMFKKFEKGGQMFRQALDIWHSVPGYRKGFALMEYANLGMSLWLQGKISEAAEVLEEGQRESDQGLGKLSMVSFRPGRVLHALGNVRLSQGRVEESEQFHKDALKTYQGAVGSKYHRTADMCYKLAQHSIRRGDRSSLRNAMTLVDQALVTYDANEGAHVPEIARTTFMKARILYKMKLLDDQNDEISHKEDIELLEKAHLMYRQLVPSTQIPPGALRESHFEDLVTFWSR</sequence>
<gene>
    <name evidence="2" type="ORF">BDP55DRAFT_768403</name>
</gene>
<comment type="caution">
    <text evidence="2">The sequence shown here is derived from an EMBL/GenBank/DDBJ whole genome shotgun (WGS) entry which is preliminary data.</text>
</comment>
<evidence type="ECO:0000313" key="3">
    <source>
        <dbReference type="Proteomes" id="UP001224890"/>
    </source>
</evidence>
<proteinExistence type="predicted"/>
<dbReference type="Proteomes" id="UP001224890">
    <property type="component" value="Unassembled WGS sequence"/>
</dbReference>
<protein>
    <recommendedName>
        <fullName evidence="1">DUF7779 domain-containing protein</fullName>
    </recommendedName>
</protein>
<dbReference type="GeneID" id="85465551"/>
<dbReference type="Gene3D" id="1.25.40.10">
    <property type="entry name" value="Tetratricopeptide repeat domain"/>
    <property type="match status" value="2"/>
</dbReference>
<feature type="domain" description="DUF7779" evidence="1">
    <location>
        <begin position="665"/>
        <end position="747"/>
    </location>
</feature>
<dbReference type="InterPro" id="IPR029058">
    <property type="entry name" value="AB_hydrolase_fold"/>
</dbReference>
<dbReference type="Pfam" id="PF13374">
    <property type="entry name" value="TPR_10"/>
    <property type="match status" value="1"/>
</dbReference>
<dbReference type="SUPFAM" id="SSF48452">
    <property type="entry name" value="TPR-like"/>
    <property type="match status" value="2"/>
</dbReference>
<dbReference type="InterPro" id="IPR056681">
    <property type="entry name" value="DUF7779"/>
</dbReference>
<dbReference type="Gene3D" id="3.40.50.1820">
    <property type="entry name" value="alpha/beta hydrolase"/>
    <property type="match status" value="1"/>
</dbReference>
<dbReference type="GO" id="GO:0043531">
    <property type="term" value="F:ADP binding"/>
    <property type="evidence" value="ECO:0007669"/>
    <property type="project" value="InterPro"/>
</dbReference>
<dbReference type="InterPro" id="IPR011990">
    <property type="entry name" value="TPR-like_helical_dom_sf"/>
</dbReference>
<name>A0AAJ0AQ35_9PEZI</name>
<dbReference type="PANTHER" id="PTHR35205:SF1">
    <property type="entry name" value="ZU5 DOMAIN-CONTAINING PROTEIN"/>
    <property type="match status" value="1"/>
</dbReference>
<dbReference type="EMBL" id="JAHMHR010000020">
    <property type="protein sequence ID" value="KAK1675751.1"/>
    <property type="molecule type" value="Genomic_DNA"/>
</dbReference>
<evidence type="ECO:0000259" key="1">
    <source>
        <dbReference type="Pfam" id="PF25000"/>
    </source>
</evidence>
<dbReference type="RefSeq" id="XP_060429754.1">
    <property type="nucleotide sequence ID" value="XM_060581025.1"/>
</dbReference>